<organism evidence="2 3">
    <name type="scientific">Pontibacter rugosus</name>
    <dbReference type="NCBI Taxonomy" id="1745966"/>
    <lineage>
        <taxon>Bacteria</taxon>
        <taxon>Pseudomonadati</taxon>
        <taxon>Bacteroidota</taxon>
        <taxon>Cytophagia</taxon>
        <taxon>Cytophagales</taxon>
        <taxon>Hymenobacteraceae</taxon>
        <taxon>Pontibacter</taxon>
    </lineage>
</organism>
<name>A0ABW3ST31_9BACT</name>
<evidence type="ECO:0000313" key="2">
    <source>
        <dbReference type="EMBL" id="MFD1187495.1"/>
    </source>
</evidence>
<evidence type="ECO:0000313" key="3">
    <source>
        <dbReference type="Proteomes" id="UP001597094"/>
    </source>
</evidence>
<dbReference type="RefSeq" id="WP_377529110.1">
    <property type="nucleotide sequence ID" value="NZ_JBHTLD010000146.1"/>
</dbReference>
<evidence type="ECO:0000259" key="1">
    <source>
        <dbReference type="Pfam" id="PF01541"/>
    </source>
</evidence>
<dbReference type="InterPro" id="IPR035901">
    <property type="entry name" value="GIY-YIG_endonuc_sf"/>
</dbReference>
<proteinExistence type="predicted"/>
<sequence>MISLLEFRQYRRRELLHQYKSWRYVKENRSYFLYLIFDSETCVYVGETSNIFWRVVKHKDKCSDGAAIYLQEYQDKEEVLKLEKHYIRILKPKFNSRYCQPHQLELFEA</sequence>
<reference evidence="3" key="1">
    <citation type="journal article" date="2019" name="Int. J. Syst. Evol. Microbiol.">
        <title>The Global Catalogue of Microorganisms (GCM) 10K type strain sequencing project: providing services to taxonomists for standard genome sequencing and annotation.</title>
        <authorList>
            <consortium name="The Broad Institute Genomics Platform"/>
            <consortium name="The Broad Institute Genome Sequencing Center for Infectious Disease"/>
            <person name="Wu L."/>
            <person name="Ma J."/>
        </authorList>
    </citation>
    <scope>NUCLEOTIDE SEQUENCE [LARGE SCALE GENOMIC DNA]</scope>
    <source>
        <strain evidence="3">JCM 31319</strain>
    </source>
</reference>
<dbReference type="Proteomes" id="UP001597094">
    <property type="component" value="Unassembled WGS sequence"/>
</dbReference>
<dbReference type="InterPro" id="IPR000305">
    <property type="entry name" value="GIY-YIG_endonuc"/>
</dbReference>
<accession>A0ABW3ST31</accession>
<feature type="domain" description="GIY-YIG" evidence="1">
    <location>
        <begin position="31"/>
        <end position="94"/>
    </location>
</feature>
<keyword evidence="3" id="KW-1185">Reference proteome</keyword>
<comment type="caution">
    <text evidence="2">The sequence shown here is derived from an EMBL/GenBank/DDBJ whole genome shotgun (WGS) entry which is preliminary data.</text>
</comment>
<gene>
    <name evidence="2" type="ORF">ACFQ2O_14855</name>
</gene>
<dbReference type="EMBL" id="JBHTLD010000146">
    <property type="protein sequence ID" value="MFD1187495.1"/>
    <property type="molecule type" value="Genomic_DNA"/>
</dbReference>
<dbReference type="SUPFAM" id="SSF82771">
    <property type="entry name" value="GIY-YIG endonuclease"/>
    <property type="match status" value="1"/>
</dbReference>
<dbReference type="Pfam" id="PF01541">
    <property type="entry name" value="GIY-YIG"/>
    <property type="match status" value="1"/>
</dbReference>
<protein>
    <submittedName>
        <fullName evidence="2">GIY-YIG nuclease family protein</fullName>
    </submittedName>
</protein>